<evidence type="ECO:0000256" key="1">
    <source>
        <dbReference type="ARBA" id="ARBA00022729"/>
    </source>
</evidence>
<gene>
    <name evidence="2" type="ORF">PEVE_00023844</name>
</gene>
<reference evidence="2 3" key="1">
    <citation type="submission" date="2022-05" db="EMBL/GenBank/DDBJ databases">
        <authorList>
            <consortium name="Genoscope - CEA"/>
            <person name="William W."/>
        </authorList>
    </citation>
    <scope>NUCLEOTIDE SEQUENCE [LARGE SCALE GENOMIC DNA]</scope>
</reference>
<organism evidence="2 3">
    <name type="scientific">Porites evermanni</name>
    <dbReference type="NCBI Taxonomy" id="104178"/>
    <lineage>
        <taxon>Eukaryota</taxon>
        <taxon>Metazoa</taxon>
        <taxon>Cnidaria</taxon>
        <taxon>Anthozoa</taxon>
        <taxon>Hexacorallia</taxon>
        <taxon>Scleractinia</taxon>
        <taxon>Fungiina</taxon>
        <taxon>Poritidae</taxon>
        <taxon>Porites</taxon>
    </lineage>
</organism>
<evidence type="ECO:0000313" key="3">
    <source>
        <dbReference type="Proteomes" id="UP001159427"/>
    </source>
</evidence>
<comment type="caution">
    <text evidence="2">The sequence shown here is derived from an EMBL/GenBank/DDBJ whole genome shotgun (WGS) entry which is preliminary data.</text>
</comment>
<dbReference type="InterPro" id="IPR001611">
    <property type="entry name" value="Leu-rich_rpt"/>
</dbReference>
<name>A0ABN8M7N3_9CNID</name>
<dbReference type="SUPFAM" id="SSF52058">
    <property type="entry name" value="L domain-like"/>
    <property type="match status" value="1"/>
</dbReference>
<keyword evidence="3" id="KW-1185">Reference proteome</keyword>
<dbReference type="EMBL" id="CALNXI010000317">
    <property type="protein sequence ID" value="CAH3024743.1"/>
    <property type="molecule type" value="Genomic_DNA"/>
</dbReference>
<dbReference type="InterPro" id="IPR053211">
    <property type="entry name" value="DNA_repair-toleration"/>
</dbReference>
<dbReference type="Gene3D" id="3.80.10.10">
    <property type="entry name" value="Ribonuclease Inhibitor"/>
    <property type="match status" value="2"/>
</dbReference>
<dbReference type="PANTHER" id="PTHR48060">
    <property type="entry name" value="DNA DAMAGE-REPAIR/TOLERATION PROTEIN DRT100"/>
    <property type="match status" value="1"/>
</dbReference>
<protein>
    <submittedName>
        <fullName evidence="2">Uncharacterized protein</fullName>
    </submittedName>
</protein>
<dbReference type="InterPro" id="IPR032675">
    <property type="entry name" value="LRR_dom_sf"/>
</dbReference>
<dbReference type="Proteomes" id="UP001159427">
    <property type="component" value="Unassembled WGS sequence"/>
</dbReference>
<keyword evidence="1" id="KW-0732">Signal</keyword>
<accession>A0ABN8M7N3</accession>
<proteinExistence type="predicted"/>
<dbReference type="PANTHER" id="PTHR48060:SF21">
    <property type="entry name" value="L DOMAIN-LIKE PROTEIN"/>
    <property type="match status" value="1"/>
</dbReference>
<sequence>MRENYSDFDFLKYPLAWILQINPTSTSYYEAGDSSNYTKIFQILMLLTHGKENVLARWSRENYDTSFRPEKEKEVGWNSSTNEISHCFWYGIICHDNSSYIKSIVLPYNLNDFLPSNIWKIRNLFSLCTLENPRLRGRIGDFLFDNMSKLLIISFKTTSISGDIPKDIVKLTSLQFILGCPMNGEGFSSRLPENIGNMTELRGLCLGGTNLTGEIPRSISRLYDLDIRNTPGVMHGDLNAIFGIPFLSYLYLSGLHLSGRMPRVLPKRFLQVGSTGNSNTNLNVFNVANNQLVGDIPGDLLLLPNLQMVDVSQNQFSSINRGKPWPVNSSAAKTKYVSLAGKRNLSIDFQSFIELFTTTVDFIDSPSILNVSFCDIKSPVLANLYYFETMSTCDKRGNNFYGPLPDFNEHFSLLTYFDVSANNLTGSFPPGIQSLISLQNLHFSKNRFMREGNSASTSASINQTFQE</sequence>
<dbReference type="Pfam" id="PF00560">
    <property type="entry name" value="LRR_1"/>
    <property type="match status" value="1"/>
</dbReference>
<evidence type="ECO:0000313" key="2">
    <source>
        <dbReference type="EMBL" id="CAH3024743.1"/>
    </source>
</evidence>